<dbReference type="InterPro" id="IPR008969">
    <property type="entry name" value="CarboxyPept-like_regulatory"/>
</dbReference>
<reference evidence="9 10" key="1">
    <citation type="journal article" date="2009" name="Appl. Environ. Microbiol.">
        <title>Three genomes from the phylum Acidobacteria provide insight into the lifestyles of these microorganisms in soils.</title>
        <authorList>
            <person name="Ward N.L."/>
            <person name="Challacombe J.F."/>
            <person name="Janssen P.H."/>
            <person name="Henrissat B."/>
            <person name="Coutinho P.M."/>
            <person name="Wu M."/>
            <person name="Xie G."/>
            <person name="Haft D.H."/>
            <person name="Sait M."/>
            <person name="Badger J."/>
            <person name="Barabote R.D."/>
            <person name="Bradley B."/>
            <person name="Brettin T.S."/>
            <person name="Brinkac L.M."/>
            <person name="Bruce D."/>
            <person name="Creasy T."/>
            <person name="Daugherty S.C."/>
            <person name="Davidsen T.M."/>
            <person name="DeBoy R.T."/>
            <person name="Detter J.C."/>
            <person name="Dodson R.J."/>
            <person name="Durkin A.S."/>
            <person name="Ganapathy A."/>
            <person name="Gwinn-Giglio M."/>
            <person name="Han C.S."/>
            <person name="Khouri H."/>
            <person name="Kiss H."/>
            <person name="Kothari S.P."/>
            <person name="Madupu R."/>
            <person name="Nelson K.E."/>
            <person name="Nelson W.C."/>
            <person name="Paulsen I."/>
            <person name="Penn K."/>
            <person name="Ren Q."/>
            <person name="Rosovitz M.J."/>
            <person name="Selengut J.D."/>
            <person name="Shrivastava S."/>
            <person name="Sullivan S.A."/>
            <person name="Tapia R."/>
            <person name="Thompson L.S."/>
            <person name="Watkins K.L."/>
            <person name="Yang Q."/>
            <person name="Yu C."/>
            <person name="Zafar N."/>
            <person name="Zhou L."/>
            <person name="Kuske C.R."/>
        </authorList>
    </citation>
    <scope>NUCLEOTIDE SEQUENCE [LARGE SCALE GENOMIC DNA]</scope>
    <source>
        <strain evidence="9 10">Ellin345</strain>
    </source>
</reference>
<dbReference type="GO" id="GO:0044718">
    <property type="term" value="P:siderophore transmembrane transport"/>
    <property type="evidence" value="ECO:0007669"/>
    <property type="project" value="TreeGrafter"/>
</dbReference>
<comment type="subcellular location">
    <subcellularLocation>
        <location evidence="1">Cell outer membrane</location>
        <topology evidence="1">Multi-pass membrane protein</topology>
    </subcellularLocation>
</comment>
<evidence type="ECO:0000313" key="9">
    <source>
        <dbReference type="EMBL" id="ABF40417.1"/>
    </source>
</evidence>
<dbReference type="Gene3D" id="2.40.170.20">
    <property type="entry name" value="TonB-dependent receptor, beta-barrel domain"/>
    <property type="match status" value="1"/>
</dbReference>
<evidence type="ECO:0000256" key="5">
    <source>
        <dbReference type="ARBA" id="ARBA00022729"/>
    </source>
</evidence>
<keyword evidence="2" id="KW-0813">Transport</keyword>
<organism evidence="9 10">
    <name type="scientific">Koribacter versatilis (strain Ellin345)</name>
    <dbReference type="NCBI Taxonomy" id="204669"/>
    <lineage>
        <taxon>Bacteria</taxon>
        <taxon>Pseudomonadati</taxon>
        <taxon>Acidobacteriota</taxon>
        <taxon>Terriglobia</taxon>
        <taxon>Terriglobales</taxon>
        <taxon>Candidatus Korobacteraceae</taxon>
        <taxon>Candidatus Korobacter</taxon>
    </lineage>
</organism>
<evidence type="ECO:0000313" key="10">
    <source>
        <dbReference type="Proteomes" id="UP000002432"/>
    </source>
</evidence>
<dbReference type="EMBL" id="CP000360">
    <property type="protein sequence ID" value="ABF40417.1"/>
    <property type="molecule type" value="Genomic_DNA"/>
</dbReference>
<keyword evidence="4" id="KW-0812">Transmembrane</keyword>
<dbReference type="EnsemblBacteria" id="ABF40417">
    <property type="protein sequence ID" value="ABF40417"/>
    <property type="gene ID" value="Acid345_1415"/>
</dbReference>
<sequence>MRLLIVRCLFISALFLASTALLAGDSAPGDPQSSGGNTGAIEGTVADPTGAVIPNATVTIKNPVTGYTAKAATGNDGSYIFRNVPFNNYHVTAEAKGFTAAVADAEVRSGVPFAMNLTLPIAAAATTVDVQGDAGDLVETDPVSHTDVDRGLIDKLPVEGSSSQLSSVITLSTPGITADSNGQFHPLGEHADTSFSLDNQPMTDQQSKVFSNQISTDAIQSMEVISGVAPAEFGDKNSLVVRVATRSGLGLKQPTGSISTTYGSFGTSTTSFNILQGNDKLGNFFSVSGLNSGRFLDTPEFMPLHARGNSQSGFDRADWQAGTADVLHLNLGFTRSWFQIPNSYDQQFAQETPQDQRQEIKSLNVSPGWTHTFNNNTLLATTAWFRQDQVGYYPSDDILADQPATLSQSRRLTNTGIKTDVSYVKGIHNFKAGVQFEHTILGESFGFGLTDPLYNALCVDSSGLPVVAAGVMNPGACAGFSTGYAPNPGFDPNLLPYDLTRSGMLFNFVGHADVKEESIYAQDAITLGKWVLNLGVRGDNYNGISSGHLLQPRLGVAYNVNKTHTVLRASFGRFFETPYNENLVLSSATGAGGLAQGGEAIPIQPGHRTQYDAGLQQAIGKWAVVDAEYFWKFTKNAYDFDTLFNTPLAFPIEWKQAKIDGFSARVTFPTYKGVTAYTVLSHTRARFFPPENGGLIFNSDLSTTPFRIDHDQAFGASTNVQYQPKKDAPWISFTWRYDSGEVAGAIPDFATALTLTGDEQAQMGLFCGDVFAAPGAPIRSCAAGIGATRVVIPAAGTYDADKNPARIASRNVLDMGIGWDNIFHADRYKTAVSFTVANLTNKDGLYNFLSTFSGTHFIPPRSYTGQVSWHF</sequence>
<evidence type="ECO:0000256" key="1">
    <source>
        <dbReference type="ARBA" id="ARBA00004571"/>
    </source>
</evidence>
<dbReference type="HOGENOM" id="CLU_333674_0_0_0"/>
<dbReference type="KEGG" id="aba:Acid345_1415"/>
<dbReference type="InterPro" id="IPR036942">
    <property type="entry name" value="Beta-barrel_TonB_sf"/>
</dbReference>
<dbReference type="STRING" id="204669.Acid345_1415"/>
<evidence type="ECO:0000256" key="8">
    <source>
        <dbReference type="SAM" id="SignalP"/>
    </source>
</evidence>
<dbReference type="AlphaFoldDB" id="Q1IRT3"/>
<dbReference type="GO" id="GO:0015344">
    <property type="term" value="F:siderophore uptake transmembrane transporter activity"/>
    <property type="evidence" value="ECO:0007669"/>
    <property type="project" value="TreeGrafter"/>
</dbReference>
<proteinExistence type="predicted"/>
<dbReference type="eggNOG" id="COG4771">
    <property type="taxonomic scope" value="Bacteria"/>
</dbReference>
<feature type="chain" id="PRO_5004191677" evidence="8">
    <location>
        <begin position="24"/>
        <end position="871"/>
    </location>
</feature>
<keyword evidence="7" id="KW-0998">Cell outer membrane</keyword>
<name>Q1IRT3_KORVE</name>
<feature type="signal peptide" evidence="8">
    <location>
        <begin position="1"/>
        <end position="23"/>
    </location>
</feature>
<keyword evidence="3" id="KW-1134">Transmembrane beta strand</keyword>
<dbReference type="PANTHER" id="PTHR30069:SF29">
    <property type="entry name" value="HEMOGLOBIN AND HEMOGLOBIN-HAPTOGLOBIN-BINDING PROTEIN 1-RELATED"/>
    <property type="match status" value="1"/>
</dbReference>
<dbReference type="RefSeq" id="WP_011522219.1">
    <property type="nucleotide sequence ID" value="NC_008009.1"/>
</dbReference>
<evidence type="ECO:0000256" key="6">
    <source>
        <dbReference type="ARBA" id="ARBA00023136"/>
    </source>
</evidence>
<evidence type="ECO:0000256" key="4">
    <source>
        <dbReference type="ARBA" id="ARBA00022692"/>
    </source>
</evidence>
<gene>
    <name evidence="9" type="ordered locus">Acid345_1415</name>
</gene>
<protein>
    <submittedName>
        <fullName evidence="9">TonB-dependent receptor</fullName>
    </submittedName>
</protein>
<evidence type="ECO:0000256" key="7">
    <source>
        <dbReference type="ARBA" id="ARBA00023237"/>
    </source>
</evidence>
<dbReference type="GO" id="GO:0009279">
    <property type="term" value="C:cell outer membrane"/>
    <property type="evidence" value="ECO:0007669"/>
    <property type="project" value="UniProtKB-SubCell"/>
</dbReference>
<dbReference type="PANTHER" id="PTHR30069">
    <property type="entry name" value="TONB-DEPENDENT OUTER MEMBRANE RECEPTOR"/>
    <property type="match status" value="1"/>
</dbReference>
<keyword evidence="10" id="KW-1185">Reference proteome</keyword>
<keyword evidence="5 8" id="KW-0732">Signal</keyword>
<dbReference type="InterPro" id="IPR039426">
    <property type="entry name" value="TonB-dep_rcpt-like"/>
</dbReference>
<accession>Q1IRT3</accession>
<keyword evidence="6" id="KW-0472">Membrane</keyword>
<evidence type="ECO:0000256" key="3">
    <source>
        <dbReference type="ARBA" id="ARBA00022452"/>
    </source>
</evidence>
<evidence type="ECO:0000256" key="2">
    <source>
        <dbReference type="ARBA" id="ARBA00022448"/>
    </source>
</evidence>
<dbReference type="SUPFAM" id="SSF56935">
    <property type="entry name" value="Porins"/>
    <property type="match status" value="1"/>
</dbReference>
<dbReference type="Proteomes" id="UP000002432">
    <property type="component" value="Chromosome"/>
</dbReference>
<keyword evidence="9" id="KW-0675">Receptor</keyword>
<dbReference type="Gene3D" id="2.60.40.1120">
    <property type="entry name" value="Carboxypeptidase-like, regulatory domain"/>
    <property type="match status" value="1"/>
</dbReference>
<dbReference type="Pfam" id="PF13620">
    <property type="entry name" value="CarboxypepD_reg"/>
    <property type="match status" value="1"/>
</dbReference>
<dbReference type="SUPFAM" id="SSF49464">
    <property type="entry name" value="Carboxypeptidase regulatory domain-like"/>
    <property type="match status" value="1"/>
</dbReference>